<accession>A0A0M3AVK6</accession>
<feature type="domain" description="Peptidoglycan binding" evidence="2">
    <location>
        <begin position="94"/>
        <end position="176"/>
    </location>
</feature>
<dbReference type="InterPro" id="IPR023346">
    <property type="entry name" value="Lysozyme-like_dom_sf"/>
</dbReference>
<dbReference type="Proteomes" id="UP000033874">
    <property type="component" value="Unassembled WGS sequence"/>
</dbReference>
<comment type="caution">
    <text evidence="3">The sequence shown here is derived from an EMBL/GenBank/DDBJ whole genome shotgun (WGS) entry which is preliminary data.</text>
</comment>
<reference evidence="3 4" key="1">
    <citation type="submission" date="2015-04" db="EMBL/GenBank/DDBJ databases">
        <title>Genome sequence of aromatic hydrocarbons-degrading Sphingobium chungbukense DJ77.</title>
        <authorList>
            <person name="Kim Y.-C."/>
            <person name="Chae J.-C."/>
        </authorList>
    </citation>
    <scope>NUCLEOTIDE SEQUENCE [LARGE SCALE GENOMIC DNA]</scope>
    <source>
        <strain evidence="3 4">DJ77</strain>
    </source>
</reference>
<protein>
    <submittedName>
        <fullName evidence="3">Uncharacterized protein</fullName>
    </submittedName>
</protein>
<dbReference type="AlphaFoldDB" id="A0A0M3AVK6"/>
<feature type="domain" description="TtsA-like Glycoside hydrolase family 108" evidence="1">
    <location>
        <begin position="8"/>
        <end position="90"/>
    </location>
</feature>
<dbReference type="EMBL" id="LBIC01000001">
    <property type="protein sequence ID" value="KKW93860.1"/>
    <property type="molecule type" value="Genomic_DNA"/>
</dbReference>
<keyword evidence="4" id="KW-1185">Reference proteome</keyword>
<dbReference type="Pfam" id="PF09374">
    <property type="entry name" value="PG_binding_3"/>
    <property type="match status" value="1"/>
</dbReference>
<evidence type="ECO:0000259" key="2">
    <source>
        <dbReference type="Pfam" id="PF09374"/>
    </source>
</evidence>
<organism evidence="3 4">
    <name type="scientific">Sphingobium chungbukense</name>
    <dbReference type="NCBI Taxonomy" id="56193"/>
    <lineage>
        <taxon>Bacteria</taxon>
        <taxon>Pseudomonadati</taxon>
        <taxon>Pseudomonadota</taxon>
        <taxon>Alphaproteobacteria</taxon>
        <taxon>Sphingomonadales</taxon>
        <taxon>Sphingomonadaceae</taxon>
        <taxon>Sphingobium</taxon>
    </lineage>
</organism>
<dbReference type="InterPro" id="IPR008565">
    <property type="entry name" value="TtsA-like_GH18_dom"/>
</dbReference>
<dbReference type="CDD" id="cd13926">
    <property type="entry name" value="N-acetylmuramidase_GH108"/>
    <property type="match status" value="1"/>
</dbReference>
<name>A0A0M3AVK6_9SPHN</name>
<sequence length="178" mass="19593">MSIESMIEATIGKEGGYVNHPADRGGPTNWGITERVARDNGYTGDMRNLTRAQAVAIYRSEYAIKPGFAAVAEIYPRIGEELFDTGVNMGPARPALWFQEWLNALNQGQRLGPDLKEDGQIGPVTLAALRKLKEWRGAEGETRLLAALNGDQAVRYKQIASANPSQRAFTYGWLGRVL</sequence>
<dbReference type="RefSeq" id="WP_046762295.1">
    <property type="nucleotide sequence ID" value="NZ_LBIC01000001.1"/>
</dbReference>
<dbReference type="STRING" id="56193.YP76_04160"/>
<proteinExistence type="predicted"/>
<dbReference type="SUPFAM" id="SSF53955">
    <property type="entry name" value="Lysozyme-like"/>
    <property type="match status" value="1"/>
</dbReference>
<evidence type="ECO:0000259" key="1">
    <source>
        <dbReference type="Pfam" id="PF05838"/>
    </source>
</evidence>
<gene>
    <name evidence="3" type="ORF">YP76_04160</name>
</gene>
<evidence type="ECO:0000313" key="4">
    <source>
        <dbReference type="Proteomes" id="UP000033874"/>
    </source>
</evidence>
<dbReference type="PATRIC" id="fig|56193.3.peg.853"/>
<dbReference type="Gene3D" id="1.20.141.10">
    <property type="entry name" value="Chitosanase, subunit A, domain 1"/>
    <property type="match status" value="1"/>
</dbReference>
<dbReference type="InterPro" id="IPR018537">
    <property type="entry name" value="Peptidoglycan-bd_3"/>
</dbReference>
<dbReference type="Pfam" id="PF05838">
    <property type="entry name" value="Glyco_hydro_108"/>
    <property type="match status" value="1"/>
</dbReference>
<evidence type="ECO:0000313" key="3">
    <source>
        <dbReference type="EMBL" id="KKW93860.1"/>
    </source>
</evidence>